<comment type="subcellular location">
    <subcellularLocation>
        <location evidence="1">Cell membrane</location>
        <topology evidence="1">Lipid-anchor</topology>
        <topology evidence="1">GPI-anchor</topology>
    </subcellularLocation>
</comment>
<dbReference type="PhylomeDB" id="V7C1I0"/>
<keyword evidence="13" id="KW-1185">Reference proteome</keyword>
<evidence type="ECO:0000256" key="10">
    <source>
        <dbReference type="SAM" id="MobiDB-lite"/>
    </source>
</evidence>
<gene>
    <name evidence="12" type="ORF">PHAVU_004G096900g</name>
</gene>
<evidence type="ECO:0000256" key="7">
    <source>
        <dbReference type="ARBA" id="ARBA00023136"/>
    </source>
</evidence>
<evidence type="ECO:0000256" key="2">
    <source>
        <dbReference type="ARBA" id="ARBA00007843"/>
    </source>
</evidence>
<evidence type="ECO:0000313" key="13">
    <source>
        <dbReference type="Proteomes" id="UP000000226"/>
    </source>
</evidence>
<dbReference type="PANTHER" id="PTHR32077:SF60">
    <property type="entry name" value="FASCICLIN-LIKE ARABINOGALACTAN PROTEIN"/>
    <property type="match status" value="1"/>
</dbReference>
<dbReference type="STRING" id="3885.V7C1I0"/>
<proteinExistence type="inferred from homology"/>
<name>V7C1I0_PHAVU</name>
<evidence type="ECO:0000256" key="9">
    <source>
        <dbReference type="ARBA" id="ARBA00024686"/>
    </source>
</evidence>
<dbReference type="InterPro" id="IPR000782">
    <property type="entry name" value="FAS1_domain"/>
</dbReference>
<organism evidence="12 13">
    <name type="scientific">Phaseolus vulgaris</name>
    <name type="common">Kidney bean</name>
    <name type="synonym">French bean</name>
    <dbReference type="NCBI Taxonomy" id="3885"/>
    <lineage>
        <taxon>Eukaryota</taxon>
        <taxon>Viridiplantae</taxon>
        <taxon>Streptophyta</taxon>
        <taxon>Embryophyta</taxon>
        <taxon>Tracheophyta</taxon>
        <taxon>Spermatophyta</taxon>
        <taxon>Magnoliopsida</taxon>
        <taxon>eudicotyledons</taxon>
        <taxon>Gunneridae</taxon>
        <taxon>Pentapetalae</taxon>
        <taxon>rosids</taxon>
        <taxon>fabids</taxon>
        <taxon>Fabales</taxon>
        <taxon>Fabaceae</taxon>
        <taxon>Papilionoideae</taxon>
        <taxon>50 kb inversion clade</taxon>
        <taxon>NPAAA clade</taxon>
        <taxon>indigoferoid/millettioid clade</taxon>
        <taxon>Phaseoleae</taxon>
        <taxon>Phaseolus</taxon>
    </lineage>
</organism>
<evidence type="ECO:0000256" key="8">
    <source>
        <dbReference type="ARBA" id="ARBA00023180"/>
    </source>
</evidence>
<keyword evidence="5" id="KW-0732">Signal</keyword>
<dbReference type="SUPFAM" id="SSF82153">
    <property type="entry name" value="FAS1 domain"/>
    <property type="match status" value="1"/>
</dbReference>
<feature type="compositionally biased region" description="Low complexity" evidence="10">
    <location>
        <begin position="226"/>
        <end position="242"/>
    </location>
</feature>
<dbReference type="OMA" id="TSHHHEC"/>
<dbReference type="Proteomes" id="UP000000226">
    <property type="component" value="Chromosome 4"/>
</dbReference>
<evidence type="ECO:0000313" key="12">
    <source>
        <dbReference type="EMBL" id="ESW24037.1"/>
    </source>
</evidence>
<evidence type="ECO:0000259" key="11">
    <source>
        <dbReference type="PROSITE" id="PS50213"/>
    </source>
</evidence>
<dbReference type="SMART" id="SM00554">
    <property type="entry name" value="FAS1"/>
    <property type="match status" value="1"/>
</dbReference>
<keyword evidence="4" id="KW-0336">GPI-anchor</keyword>
<reference evidence="13" key="1">
    <citation type="journal article" date="2014" name="Nat. Genet.">
        <title>A reference genome for common bean and genome-wide analysis of dual domestications.</title>
        <authorList>
            <person name="Schmutz J."/>
            <person name="McClean P.E."/>
            <person name="Mamidi S."/>
            <person name="Wu G.A."/>
            <person name="Cannon S.B."/>
            <person name="Grimwood J."/>
            <person name="Jenkins J."/>
            <person name="Shu S."/>
            <person name="Song Q."/>
            <person name="Chavarro C."/>
            <person name="Torres-Torres M."/>
            <person name="Geffroy V."/>
            <person name="Moghaddam S.M."/>
            <person name="Gao D."/>
            <person name="Abernathy B."/>
            <person name="Barry K."/>
            <person name="Blair M."/>
            <person name="Brick M.A."/>
            <person name="Chovatia M."/>
            <person name="Gepts P."/>
            <person name="Goodstein D.M."/>
            <person name="Gonzales M."/>
            <person name="Hellsten U."/>
            <person name="Hyten D.L."/>
            <person name="Jia G."/>
            <person name="Kelly J.D."/>
            <person name="Kudrna D."/>
            <person name="Lee R."/>
            <person name="Richard M.M."/>
            <person name="Miklas P.N."/>
            <person name="Osorno J.M."/>
            <person name="Rodrigues J."/>
            <person name="Thareau V."/>
            <person name="Urrea C.A."/>
            <person name="Wang M."/>
            <person name="Yu Y."/>
            <person name="Zhang M."/>
            <person name="Wing R.A."/>
            <person name="Cregan P.B."/>
            <person name="Rokhsar D.S."/>
            <person name="Jackson S.A."/>
        </authorList>
    </citation>
    <scope>NUCLEOTIDE SEQUENCE [LARGE SCALE GENOMIC DNA]</scope>
    <source>
        <strain evidence="13">cv. G19833</strain>
    </source>
</reference>
<dbReference type="AlphaFoldDB" id="V7C1I0"/>
<dbReference type="InterPro" id="IPR045003">
    <property type="entry name" value="FLA_A"/>
</dbReference>
<dbReference type="OrthoDB" id="286301at2759"/>
<dbReference type="FunFam" id="2.30.180.10:FF:000006">
    <property type="entry name" value="Fasciclin-like arabinogalactan protein 11"/>
    <property type="match status" value="1"/>
</dbReference>
<dbReference type="Gene3D" id="2.30.180.10">
    <property type="entry name" value="FAS1 domain"/>
    <property type="match status" value="1"/>
</dbReference>
<keyword evidence="3" id="KW-1003">Cell membrane</keyword>
<dbReference type="PANTHER" id="PTHR32077">
    <property type="entry name" value="FASCICLIN-LIKE ARABINOGALACTAN PROTEIN"/>
    <property type="match status" value="1"/>
</dbReference>
<feature type="domain" description="FAS1" evidence="11">
    <location>
        <begin position="66"/>
        <end position="209"/>
    </location>
</feature>
<evidence type="ECO:0000256" key="3">
    <source>
        <dbReference type="ARBA" id="ARBA00022475"/>
    </source>
</evidence>
<dbReference type="eggNOG" id="ENOG502QQ1S">
    <property type="taxonomic scope" value="Eukaryota"/>
</dbReference>
<dbReference type="InterPro" id="IPR036378">
    <property type="entry name" value="FAS1_dom_sf"/>
</dbReference>
<feature type="region of interest" description="Disordered" evidence="10">
    <location>
        <begin position="219"/>
        <end position="242"/>
    </location>
</feature>
<evidence type="ECO:0000256" key="5">
    <source>
        <dbReference type="ARBA" id="ARBA00022729"/>
    </source>
</evidence>
<keyword evidence="4" id="KW-0449">Lipoprotein</keyword>
<comment type="function">
    <text evidence="9">May be a cell surface adhesion protein.</text>
</comment>
<evidence type="ECO:0000256" key="6">
    <source>
        <dbReference type="ARBA" id="ARBA00022974"/>
    </source>
</evidence>
<dbReference type="GO" id="GO:0009834">
    <property type="term" value="P:plant-type secondary cell wall biogenesis"/>
    <property type="evidence" value="ECO:0007669"/>
    <property type="project" value="UniProtKB-ARBA"/>
</dbReference>
<evidence type="ECO:0000256" key="4">
    <source>
        <dbReference type="ARBA" id="ARBA00022622"/>
    </source>
</evidence>
<dbReference type="Pfam" id="PF02469">
    <property type="entry name" value="Fasciclin"/>
    <property type="match status" value="1"/>
</dbReference>
<accession>V7C1I0</accession>
<sequence length="272" mass="29062">MKPPINSTLLPSLPHQGPLFHSPILITQKMVMKKHPFLSLSLFLMVMCYTTTISAQTPAPSPSSSPTDIIRILKKAGGFTTLIRLLTTTQVSTQINAQLLNSNNGLTVFAPNDNAFQSLKPGFLNSLNDQQKNELIQFHVLPTFVSISNFDTLSNPVRTQAGDDPDRLALNITSSGNQVNMTTGVVNTTVGGSVYSDHQLAIYQVDKVLLPRDFFIPKPPPPAPAPAKAKASSAKKSADGPASANDSAAISLKLKNGMWVSLAVAAAVVFSL</sequence>
<keyword evidence="6" id="KW-0654">Proteoglycan</keyword>
<dbReference type="GO" id="GO:0005886">
    <property type="term" value="C:plasma membrane"/>
    <property type="evidence" value="ECO:0007669"/>
    <property type="project" value="UniProtKB-SubCell"/>
</dbReference>
<dbReference type="EMBL" id="CM002291">
    <property type="protein sequence ID" value="ESW24037.1"/>
    <property type="molecule type" value="Genomic_DNA"/>
</dbReference>
<evidence type="ECO:0000256" key="1">
    <source>
        <dbReference type="ARBA" id="ARBA00004609"/>
    </source>
</evidence>
<keyword evidence="7" id="KW-0472">Membrane</keyword>
<protein>
    <recommendedName>
        <fullName evidence="11">FAS1 domain-containing protein</fullName>
    </recommendedName>
</protein>
<dbReference type="SMR" id="V7C1I0"/>
<comment type="similarity">
    <text evidence="2">Belongs to the fasciclin-like AGP family.</text>
</comment>
<dbReference type="GO" id="GO:0098552">
    <property type="term" value="C:side of membrane"/>
    <property type="evidence" value="ECO:0007669"/>
    <property type="project" value="UniProtKB-KW"/>
</dbReference>
<keyword evidence="8" id="KW-0325">Glycoprotein</keyword>
<dbReference type="Gramene" id="ESW24037">
    <property type="protein sequence ID" value="ESW24037"/>
    <property type="gene ID" value="PHAVU_004G096900g"/>
</dbReference>
<dbReference type="PROSITE" id="PS50213">
    <property type="entry name" value="FAS1"/>
    <property type="match status" value="1"/>
</dbReference>